<protein>
    <submittedName>
        <fullName evidence="3">Putative integrase</fullName>
    </submittedName>
</protein>
<dbReference type="InterPro" id="IPR011010">
    <property type="entry name" value="DNA_brk_join_enz"/>
</dbReference>
<dbReference type="RefSeq" id="WP_110820939.1">
    <property type="nucleotide sequence ID" value="NZ_PRLG01000020.1"/>
</dbReference>
<dbReference type="Proteomes" id="UP000247459">
    <property type="component" value="Unassembled WGS sequence"/>
</dbReference>
<dbReference type="EMBL" id="PRLG01000020">
    <property type="protein sequence ID" value="PYY28286.1"/>
    <property type="molecule type" value="Genomic_DNA"/>
</dbReference>
<dbReference type="Pfam" id="PF22822">
    <property type="entry name" value="MrpR_N_CB"/>
    <property type="match status" value="1"/>
</dbReference>
<sequence>MNKIYDDNFYNKDQKMRYLKDQLPSTQVAYARVLKRATIIEEPINKDLYDFNLDQIKQLLKLLRSRKLSTVVHYASIIQNYIRWAIEEDLRQDNINPLDAVPENEWYRQFVDNSIKTLYTEDEILNIIAGTVNFQDKVIIRGLYEGIYGRGYTELLNLKLKDINPDTLEVKLKEETSDGVRYRDFVVTPLFYRLCVRADAETEYLKNNGITAEYTRIETHDLIESDYVVKTVNNSRSNALNNERSETSLVSRKLKKIAKWHGQDGLTPTNIRNSGMLNMAYNIYMGNGKKDLKQEDYYAICDKYNLFRTKDGKFTYSRLKSDFLNIENIKTVYELEE</sequence>
<dbReference type="AlphaFoldDB" id="A0A2W0C775"/>
<dbReference type="Pfam" id="PF22823">
    <property type="entry name" value="MrpR_C_cat"/>
    <property type="match status" value="1"/>
</dbReference>
<evidence type="ECO:0000313" key="4">
    <source>
        <dbReference type="Proteomes" id="UP000247459"/>
    </source>
</evidence>
<accession>A0A2W0C775</accession>
<dbReference type="InterPro" id="IPR055009">
    <property type="entry name" value="MrpR_N_CB"/>
</dbReference>
<organism evidence="3 4">
    <name type="scientific">Paenibacillus illinoisensis</name>
    <dbReference type="NCBI Taxonomy" id="59845"/>
    <lineage>
        <taxon>Bacteria</taxon>
        <taxon>Bacillati</taxon>
        <taxon>Bacillota</taxon>
        <taxon>Bacilli</taxon>
        <taxon>Bacillales</taxon>
        <taxon>Paenibacillaceae</taxon>
        <taxon>Paenibacillus</taxon>
    </lineage>
</organism>
<name>A0A2W0C775_9BACL</name>
<evidence type="ECO:0000259" key="1">
    <source>
        <dbReference type="Pfam" id="PF22822"/>
    </source>
</evidence>
<reference evidence="3 4" key="1">
    <citation type="submission" date="2018-01" db="EMBL/GenBank/DDBJ databases">
        <title>Genome sequence of the PGP bacterium Paenibacillus illinoisensis E3.</title>
        <authorList>
            <person name="Rolli E."/>
            <person name="Marasco R."/>
            <person name="Bessem C."/>
            <person name="Michoud G."/>
            <person name="Gaiarsa S."/>
            <person name="Borin S."/>
            <person name="Daffonchio D."/>
        </authorList>
    </citation>
    <scope>NUCLEOTIDE SEQUENCE [LARGE SCALE GENOMIC DNA]</scope>
    <source>
        <strain evidence="3 4">E3</strain>
    </source>
</reference>
<gene>
    <name evidence="3" type="primary">yopR</name>
    <name evidence="3" type="ORF">PIL02S_03437</name>
</gene>
<proteinExistence type="predicted"/>
<comment type="caution">
    <text evidence="3">The sequence shown here is derived from an EMBL/GenBank/DDBJ whole genome shotgun (WGS) entry which is preliminary data.</text>
</comment>
<dbReference type="InterPro" id="IPR055008">
    <property type="entry name" value="MrpR_C_cat"/>
</dbReference>
<feature type="domain" description="MrpR N-terminal core-binding" evidence="1">
    <location>
        <begin position="9"/>
        <end position="87"/>
    </location>
</feature>
<evidence type="ECO:0000313" key="3">
    <source>
        <dbReference type="EMBL" id="PYY28286.1"/>
    </source>
</evidence>
<dbReference type="GO" id="GO:0003677">
    <property type="term" value="F:DNA binding"/>
    <property type="evidence" value="ECO:0007669"/>
    <property type="project" value="InterPro"/>
</dbReference>
<dbReference type="SUPFAM" id="SSF56349">
    <property type="entry name" value="DNA breaking-rejoining enzymes"/>
    <property type="match status" value="1"/>
</dbReference>
<evidence type="ECO:0000259" key="2">
    <source>
        <dbReference type="Pfam" id="PF22823"/>
    </source>
</evidence>
<feature type="domain" description="MrpR C-terminal catalytic" evidence="2">
    <location>
        <begin position="123"/>
        <end position="334"/>
    </location>
</feature>
<dbReference type="OrthoDB" id="2086953at2"/>